<name>A0ABV3DEH9_9ACTN</name>
<feature type="compositionally biased region" description="Pro residues" evidence="1">
    <location>
        <begin position="9"/>
        <end position="23"/>
    </location>
</feature>
<dbReference type="EMBL" id="JBEZFP010000016">
    <property type="protein sequence ID" value="MEU8133642.1"/>
    <property type="molecule type" value="Genomic_DNA"/>
</dbReference>
<protein>
    <submittedName>
        <fullName evidence="2">DUF6668 family protein</fullName>
    </submittedName>
</protein>
<keyword evidence="3" id="KW-1185">Reference proteome</keyword>
<dbReference type="RefSeq" id="WP_358351467.1">
    <property type="nucleotide sequence ID" value="NZ_JBEZFP010000016.1"/>
</dbReference>
<dbReference type="Pfam" id="PF20373">
    <property type="entry name" value="DUF6668"/>
    <property type="match status" value="1"/>
</dbReference>
<feature type="region of interest" description="Disordered" evidence="1">
    <location>
        <begin position="1"/>
        <end position="55"/>
    </location>
</feature>
<gene>
    <name evidence="2" type="ORF">AB0C36_09055</name>
</gene>
<evidence type="ECO:0000256" key="1">
    <source>
        <dbReference type="SAM" id="MobiDB-lite"/>
    </source>
</evidence>
<dbReference type="Proteomes" id="UP001551482">
    <property type="component" value="Unassembled WGS sequence"/>
</dbReference>
<evidence type="ECO:0000313" key="3">
    <source>
        <dbReference type="Proteomes" id="UP001551482"/>
    </source>
</evidence>
<proteinExistence type="predicted"/>
<evidence type="ECO:0000313" key="2">
    <source>
        <dbReference type="EMBL" id="MEU8133642.1"/>
    </source>
</evidence>
<dbReference type="InterPro" id="IPR046609">
    <property type="entry name" value="DUF6668"/>
</dbReference>
<reference evidence="2 3" key="1">
    <citation type="submission" date="2024-06" db="EMBL/GenBank/DDBJ databases">
        <title>The Natural Products Discovery Center: Release of the First 8490 Sequenced Strains for Exploring Actinobacteria Biosynthetic Diversity.</title>
        <authorList>
            <person name="Kalkreuter E."/>
            <person name="Kautsar S.A."/>
            <person name="Yang D."/>
            <person name="Bader C.D."/>
            <person name="Teijaro C.N."/>
            <person name="Fluegel L."/>
            <person name="Davis C.M."/>
            <person name="Simpson J.R."/>
            <person name="Lauterbach L."/>
            <person name="Steele A.D."/>
            <person name="Gui C."/>
            <person name="Meng S."/>
            <person name="Li G."/>
            <person name="Viehrig K."/>
            <person name="Ye F."/>
            <person name="Su P."/>
            <person name="Kiefer A.F."/>
            <person name="Nichols A."/>
            <person name="Cepeda A.J."/>
            <person name="Yan W."/>
            <person name="Fan B."/>
            <person name="Jiang Y."/>
            <person name="Adhikari A."/>
            <person name="Zheng C.-J."/>
            <person name="Schuster L."/>
            <person name="Cowan T.M."/>
            <person name="Smanski M.J."/>
            <person name="Chevrette M.G."/>
            <person name="De Carvalho L.P.S."/>
            <person name="Shen B."/>
        </authorList>
    </citation>
    <scope>NUCLEOTIDE SEQUENCE [LARGE SCALE GENOMIC DNA]</scope>
    <source>
        <strain evidence="2 3">NPDC048946</strain>
    </source>
</reference>
<organism evidence="2 3">
    <name type="scientific">Streptodolium elevatio</name>
    <dbReference type="NCBI Taxonomy" id="3157996"/>
    <lineage>
        <taxon>Bacteria</taxon>
        <taxon>Bacillati</taxon>
        <taxon>Actinomycetota</taxon>
        <taxon>Actinomycetes</taxon>
        <taxon>Kitasatosporales</taxon>
        <taxon>Streptomycetaceae</taxon>
        <taxon>Streptodolium</taxon>
    </lineage>
</organism>
<comment type="caution">
    <text evidence="2">The sequence shown here is derived from an EMBL/GenBank/DDBJ whole genome shotgun (WGS) entry which is preliminary data.</text>
</comment>
<accession>A0ABV3DEH9</accession>
<sequence length="206" mass="21349">MNSGRLPNPWLPRPDPVGEPVPPADSGAGTRFTPVRPQAGLAAEPASDGPAFRSVPADAPNPPWWWVGCHGGAGVSTLAAAVPGGRDAERAWPLPPARRTSRVVLVARTNSDGLHAAQDAARQWAAGRVPGVSVLGLVAVADVPGRLPRSLAALLHLVGGGVPRLWVVPWIEALRLGRPPTGTMPKGLRILADELGPLRVELSAGD</sequence>